<dbReference type="EMBL" id="KV460234">
    <property type="protein sequence ID" value="OBT95561.1"/>
    <property type="molecule type" value="Genomic_DNA"/>
</dbReference>
<name>A0A1B8GIA3_9PEZI</name>
<keyword evidence="3" id="KW-1185">Reference proteome</keyword>
<reference evidence="3" key="2">
    <citation type="journal article" date="2018" name="Nat. Commun.">
        <title>Extreme sensitivity to ultraviolet light in the fungal pathogen causing white-nose syndrome of bats.</title>
        <authorList>
            <person name="Palmer J.M."/>
            <person name="Drees K.P."/>
            <person name="Foster J.T."/>
            <person name="Lindner D.L."/>
        </authorList>
    </citation>
    <scope>NUCLEOTIDE SEQUENCE [LARGE SCALE GENOMIC DNA]</scope>
    <source>
        <strain evidence="3">UAMH 10579</strain>
    </source>
</reference>
<dbReference type="Proteomes" id="UP000091956">
    <property type="component" value="Unassembled WGS sequence"/>
</dbReference>
<feature type="chain" id="PRO_5008608731" evidence="1">
    <location>
        <begin position="23"/>
        <end position="198"/>
    </location>
</feature>
<reference evidence="2 3" key="1">
    <citation type="submission" date="2016-03" db="EMBL/GenBank/DDBJ databases">
        <title>Comparative genomics of Pseudogymnoascus destructans, the fungus causing white-nose syndrome of bats.</title>
        <authorList>
            <person name="Palmer J.M."/>
            <person name="Drees K.P."/>
            <person name="Foster J.T."/>
            <person name="Lindner D.L."/>
        </authorList>
    </citation>
    <scope>NUCLEOTIDE SEQUENCE [LARGE SCALE GENOMIC DNA]</scope>
    <source>
        <strain evidence="2 3">UAMH 10579</strain>
    </source>
</reference>
<protein>
    <submittedName>
        <fullName evidence="2">Uncharacterized protein</fullName>
    </submittedName>
</protein>
<keyword evidence="1" id="KW-0732">Signal</keyword>
<evidence type="ECO:0000256" key="1">
    <source>
        <dbReference type="SAM" id="SignalP"/>
    </source>
</evidence>
<dbReference type="OrthoDB" id="5230873at2759"/>
<proteinExistence type="predicted"/>
<accession>A0A1B8GIA3</accession>
<gene>
    <name evidence="2" type="ORF">VE01_05900</name>
</gene>
<evidence type="ECO:0000313" key="3">
    <source>
        <dbReference type="Proteomes" id="UP000091956"/>
    </source>
</evidence>
<dbReference type="GeneID" id="28839286"/>
<sequence length="198" mass="20660">MLFNSKFIAALLAIPGATSSNAADPIDPSNLSLYAYGRNISGLTVFYGDGLAYIGSTPLNGVSVASNITFSTTDPASETATWNVTSTNAAFSTTPLLYIVPTDSAFTQVGFYGSSNNSSLPTGGVTTGFVLFGNYLSYIASDGTMQQQFWAQATDTIGTWKLMWNAGGEGGVIADGYTITPVSIKIRAPLVIDDSATK</sequence>
<dbReference type="RefSeq" id="XP_018129294.1">
    <property type="nucleotide sequence ID" value="XM_018275358.2"/>
</dbReference>
<dbReference type="AlphaFoldDB" id="A0A1B8GIA3"/>
<feature type="signal peptide" evidence="1">
    <location>
        <begin position="1"/>
        <end position="22"/>
    </location>
</feature>
<organism evidence="2 3">
    <name type="scientific">Pseudogymnoascus verrucosus</name>
    <dbReference type="NCBI Taxonomy" id="342668"/>
    <lineage>
        <taxon>Eukaryota</taxon>
        <taxon>Fungi</taxon>
        <taxon>Dikarya</taxon>
        <taxon>Ascomycota</taxon>
        <taxon>Pezizomycotina</taxon>
        <taxon>Leotiomycetes</taxon>
        <taxon>Thelebolales</taxon>
        <taxon>Thelebolaceae</taxon>
        <taxon>Pseudogymnoascus</taxon>
    </lineage>
</organism>
<evidence type="ECO:0000313" key="2">
    <source>
        <dbReference type="EMBL" id="OBT95561.1"/>
    </source>
</evidence>